<evidence type="ECO:0000256" key="5">
    <source>
        <dbReference type="PIRNR" id="PIRNR027110"/>
    </source>
</evidence>
<dbReference type="EMBL" id="OZ034821">
    <property type="protein sequence ID" value="CAL1407331.1"/>
    <property type="molecule type" value="Genomic_DNA"/>
</dbReference>
<dbReference type="GO" id="GO:0051301">
    <property type="term" value="P:cell division"/>
    <property type="evidence" value="ECO:0007669"/>
    <property type="project" value="UniProtKB-UniRule"/>
</dbReference>
<name>A0AAV2G9H9_9ROSI</name>
<gene>
    <name evidence="6" type="ORF">LTRI10_LOCUS47004</name>
</gene>
<keyword evidence="7" id="KW-1185">Reference proteome</keyword>
<dbReference type="InterPro" id="IPR012389">
    <property type="entry name" value="Cyclin_P/U"/>
</dbReference>
<protein>
    <recommendedName>
        <fullName evidence="5">Cyclin</fullName>
    </recommendedName>
</protein>
<keyword evidence="2" id="KW-0132">Cell division</keyword>
<dbReference type="GO" id="GO:0019901">
    <property type="term" value="F:protein kinase binding"/>
    <property type="evidence" value="ECO:0007669"/>
    <property type="project" value="UniProtKB-UniRule"/>
</dbReference>
<evidence type="ECO:0000256" key="1">
    <source>
        <dbReference type="ARBA" id="ARBA00007215"/>
    </source>
</evidence>
<dbReference type="Pfam" id="PF08613">
    <property type="entry name" value="Cyclin"/>
    <property type="match status" value="1"/>
</dbReference>
<dbReference type="PANTHER" id="PTHR15615:SF80">
    <property type="entry name" value="CYCLIN"/>
    <property type="match status" value="1"/>
</dbReference>
<keyword evidence="3 5" id="KW-0195">Cyclin</keyword>
<organism evidence="6 7">
    <name type="scientific">Linum trigynum</name>
    <dbReference type="NCBI Taxonomy" id="586398"/>
    <lineage>
        <taxon>Eukaryota</taxon>
        <taxon>Viridiplantae</taxon>
        <taxon>Streptophyta</taxon>
        <taxon>Embryophyta</taxon>
        <taxon>Tracheophyta</taxon>
        <taxon>Spermatophyta</taxon>
        <taxon>Magnoliopsida</taxon>
        <taxon>eudicotyledons</taxon>
        <taxon>Gunneridae</taxon>
        <taxon>Pentapetalae</taxon>
        <taxon>rosids</taxon>
        <taxon>fabids</taxon>
        <taxon>Malpighiales</taxon>
        <taxon>Linaceae</taxon>
        <taxon>Linum</taxon>
    </lineage>
</organism>
<sequence>METWASQHSGPSATQDSGTPRLVWLVASAVETSVQQNERVILLARGSRKKDEVTVFHGSKSPTLTIRQYLERVFKYAKCSTSCFVVAYIYLERYLQRRRGNRLTLLNVHRLLITSILVAAKFIDDECYSNGYYAKVGGVSTAELNKMELEFLFHLDFRLNVTVECYRSYCCRLEREGSGRRGYKIEQPFHP</sequence>
<evidence type="ECO:0000313" key="7">
    <source>
        <dbReference type="Proteomes" id="UP001497516"/>
    </source>
</evidence>
<dbReference type="Gene3D" id="1.10.472.10">
    <property type="entry name" value="Cyclin-like"/>
    <property type="match status" value="1"/>
</dbReference>
<dbReference type="AlphaFoldDB" id="A0AAV2G9H9"/>
<comment type="similarity">
    <text evidence="1">Belongs to the cyclin family. Cyclin U/P subfamily.</text>
</comment>
<evidence type="ECO:0000256" key="4">
    <source>
        <dbReference type="ARBA" id="ARBA00023306"/>
    </source>
</evidence>
<evidence type="ECO:0000256" key="2">
    <source>
        <dbReference type="ARBA" id="ARBA00022618"/>
    </source>
</evidence>
<evidence type="ECO:0000313" key="6">
    <source>
        <dbReference type="EMBL" id="CAL1407331.1"/>
    </source>
</evidence>
<dbReference type="PIRSF" id="PIRSF027110">
    <property type="entry name" value="PREG"/>
    <property type="match status" value="1"/>
</dbReference>
<dbReference type="InterPro" id="IPR013922">
    <property type="entry name" value="Cyclin_PHO80-like"/>
</dbReference>
<dbReference type="SUPFAM" id="SSF47954">
    <property type="entry name" value="Cyclin-like"/>
    <property type="match status" value="1"/>
</dbReference>
<keyword evidence="4" id="KW-0131">Cell cycle</keyword>
<reference evidence="6 7" key="1">
    <citation type="submission" date="2024-04" db="EMBL/GenBank/DDBJ databases">
        <authorList>
            <person name="Fracassetti M."/>
        </authorList>
    </citation>
    <scope>NUCLEOTIDE SEQUENCE [LARGE SCALE GENOMIC DNA]</scope>
</reference>
<dbReference type="InterPro" id="IPR036915">
    <property type="entry name" value="Cyclin-like_sf"/>
</dbReference>
<evidence type="ECO:0000256" key="3">
    <source>
        <dbReference type="ARBA" id="ARBA00023127"/>
    </source>
</evidence>
<dbReference type="PANTHER" id="PTHR15615">
    <property type="match status" value="1"/>
</dbReference>
<accession>A0AAV2G9H9</accession>
<proteinExistence type="inferred from homology"/>
<dbReference type="Proteomes" id="UP001497516">
    <property type="component" value="Chromosome 8"/>
</dbReference>